<dbReference type="InterPro" id="IPR011990">
    <property type="entry name" value="TPR-like_helical_dom_sf"/>
</dbReference>
<dbReference type="AlphaFoldDB" id="A0AA36MWZ3"/>
<dbReference type="SUPFAM" id="SSF51197">
    <property type="entry name" value="Clavaminate synthase-like"/>
    <property type="match status" value="1"/>
</dbReference>
<dbReference type="Gene3D" id="1.25.40.10">
    <property type="entry name" value="Tetratricopeptide repeat domain"/>
    <property type="match status" value="1"/>
</dbReference>
<proteinExistence type="inferred from homology"/>
<feature type="domain" description="Aspartyl/asparaginy/proline hydroxylase" evidence="2">
    <location>
        <begin position="174"/>
        <end position="303"/>
    </location>
</feature>
<evidence type="ECO:0000256" key="1">
    <source>
        <dbReference type="ARBA" id="ARBA00007730"/>
    </source>
</evidence>
<dbReference type="Gene3D" id="2.60.120.330">
    <property type="entry name" value="B-lactam Antibiotic, Isopenicillin N Synthase, Chain"/>
    <property type="match status" value="1"/>
</dbReference>
<name>A0AA36MWZ3_9DINO</name>
<dbReference type="Pfam" id="PF05118">
    <property type="entry name" value="Asp_Arg_Hydrox"/>
    <property type="match status" value="1"/>
</dbReference>
<dbReference type="Proteomes" id="UP001178507">
    <property type="component" value="Unassembled WGS sequence"/>
</dbReference>
<dbReference type="PANTHER" id="PTHR12366:SF29">
    <property type="entry name" value="ASPARTYL BETA-HYDROXYLASE, ISOFORM L"/>
    <property type="match status" value="1"/>
</dbReference>
<comment type="similarity">
    <text evidence="1">Belongs to the aspartyl/asparaginyl beta-hydroxylase family.</text>
</comment>
<dbReference type="InterPro" id="IPR039038">
    <property type="entry name" value="ASPH"/>
</dbReference>
<sequence>MDDGHWADGVRAFFQGDTDLALRQFHLGLEKEEVSTKILARRLYFVAELEKGLGDAIRCLRRAAQLDPELKQAHVALCLALEEAGEEEALRSAACRAVVEGGLWSHWRQRPAAFLPGLAASPWWPAELFPWVKALEARAKNLRRRLDLRTIFDAAPWAPVGGQHRASGSHDGHALRRGAWHEIVLFGLGNEAEEGRSRFLALAEAVQSAVPEAVTMAQEGAGEVILSALGPGSHVARHCGRANHRLTAHLGLCIPQGCGIQVGGEWRCWQEDKILIFDDSFEHEVQNNSNSTRVVLLIRFWHPALNPPERRKAALEHIQAELAYTQRLQTLPPLAPDYAEPTRALEEHLLGSGACPNCRSLRGGDLTLDEQKGRARLVLSCCGHALE</sequence>
<dbReference type="InterPro" id="IPR007803">
    <property type="entry name" value="Asp/Arg/Pro-Hydrxlase"/>
</dbReference>
<organism evidence="3 4">
    <name type="scientific">Effrenium voratum</name>
    <dbReference type="NCBI Taxonomy" id="2562239"/>
    <lineage>
        <taxon>Eukaryota</taxon>
        <taxon>Sar</taxon>
        <taxon>Alveolata</taxon>
        <taxon>Dinophyceae</taxon>
        <taxon>Suessiales</taxon>
        <taxon>Symbiodiniaceae</taxon>
        <taxon>Effrenium</taxon>
    </lineage>
</organism>
<accession>A0AA36MWZ3</accession>
<evidence type="ECO:0000313" key="4">
    <source>
        <dbReference type="Proteomes" id="UP001178507"/>
    </source>
</evidence>
<dbReference type="InterPro" id="IPR027443">
    <property type="entry name" value="IPNS-like_sf"/>
</dbReference>
<dbReference type="EMBL" id="CAUJNA010000846">
    <property type="protein sequence ID" value="CAJ1381843.1"/>
    <property type="molecule type" value="Genomic_DNA"/>
</dbReference>
<dbReference type="PANTHER" id="PTHR12366">
    <property type="entry name" value="ASPARTYL/ASPARAGINYL BETA-HYDROXYLASE"/>
    <property type="match status" value="1"/>
</dbReference>
<reference evidence="3" key="1">
    <citation type="submission" date="2023-08" db="EMBL/GenBank/DDBJ databases">
        <authorList>
            <person name="Chen Y."/>
            <person name="Shah S."/>
            <person name="Dougan E. K."/>
            <person name="Thang M."/>
            <person name="Chan C."/>
        </authorList>
    </citation>
    <scope>NUCLEOTIDE SEQUENCE</scope>
</reference>
<evidence type="ECO:0000313" key="3">
    <source>
        <dbReference type="EMBL" id="CAJ1381843.1"/>
    </source>
</evidence>
<evidence type="ECO:0000259" key="2">
    <source>
        <dbReference type="Pfam" id="PF05118"/>
    </source>
</evidence>
<keyword evidence="4" id="KW-1185">Reference proteome</keyword>
<gene>
    <name evidence="3" type="ORF">EVOR1521_LOCUS9403</name>
</gene>
<dbReference type="GO" id="GO:0005783">
    <property type="term" value="C:endoplasmic reticulum"/>
    <property type="evidence" value="ECO:0007669"/>
    <property type="project" value="TreeGrafter"/>
</dbReference>
<protein>
    <recommendedName>
        <fullName evidence="2">Aspartyl/asparaginy/proline hydroxylase domain-containing protein</fullName>
    </recommendedName>
</protein>
<dbReference type="GO" id="GO:0062101">
    <property type="term" value="F:peptidyl-aspartic acid 3-dioxygenase activity"/>
    <property type="evidence" value="ECO:0007669"/>
    <property type="project" value="InterPro"/>
</dbReference>
<comment type="caution">
    <text evidence="3">The sequence shown here is derived from an EMBL/GenBank/DDBJ whole genome shotgun (WGS) entry which is preliminary data.</text>
</comment>